<evidence type="ECO:0000256" key="1">
    <source>
        <dbReference type="ARBA" id="ARBA00008875"/>
    </source>
</evidence>
<organism evidence="5 6">
    <name type="scientific">Geochorda subterranea</name>
    <dbReference type="NCBI Taxonomy" id="3109564"/>
    <lineage>
        <taxon>Bacteria</taxon>
        <taxon>Bacillati</taxon>
        <taxon>Bacillota</taxon>
        <taxon>Limnochordia</taxon>
        <taxon>Limnochordales</taxon>
        <taxon>Geochordaceae</taxon>
        <taxon>Geochorda</taxon>
    </lineage>
</organism>
<dbReference type="Gene3D" id="2.60.40.1500">
    <property type="entry name" value="Glycosyl hydrolase domain, family 39"/>
    <property type="match status" value="1"/>
</dbReference>
<sequence length="506" mass="57422">MAARIVVDVHEVVGPFPHFWEFGFGSERPFMVLREAVLDHYRLGREELGFRYVRAHGIFHDEMGVYRLIDGKPVYGWRAVDAVYDRLLSIGLRPFVELSFMPSALASGSQTCFYYQGNVTPPRDWPQWGALVEAFVRHLVERYGLEEVRQWYFEVWNEPNLRYFWAGTQDDYWRLYDWAADAVKRVDERMRVGGPATAAGAWVDAFIRHCLEGHNACTGRVGAPLDFVSYHGYPTDAGQVLDGEHVPFTRETYWREMARRNARFVRELAAKDRLGHDVEIHVTEWNSTAHLHDPELDDSNQAAFICRTIKDVAGHLDSFSFWTLSDIFEEGGWPEAEFHGGFGLVTIHGVCKPSFNAFRMLHMLGDRQLQTAVEGASPGVDALVTTSSDTGAIQVLVWNYVVPGAQARGESAEKIAIQLERPGGRRFTLRQYLVDRHHSNAYTAWKEMGAPPRPDGRQLAELKRRGELELVRLRRGVAASGQEPLSLHIELSPASATLILLEPDRA</sequence>
<dbReference type="RefSeq" id="WP_324669354.1">
    <property type="nucleotide sequence ID" value="NZ_CP141614.1"/>
</dbReference>
<comment type="similarity">
    <text evidence="1">Belongs to the glycosyl hydrolase 39 family.</text>
</comment>
<evidence type="ECO:0000313" key="6">
    <source>
        <dbReference type="Proteomes" id="UP001333102"/>
    </source>
</evidence>
<gene>
    <name evidence="5" type="ORF">VLY81_01980</name>
</gene>
<proteinExistence type="inferred from homology"/>
<dbReference type="InterPro" id="IPR000514">
    <property type="entry name" value="Glyco_hydro_39"/>
</dbReference>
<reference evidence="6" key="1">
    <citation type="submission" date="2023-12" db="EMBL/GenBank/DDBJ databases">
        <title>Novel isolates from deep terrestrial aquifers shed light on the physiology and ecology of the class Limnochordia.</title>
        <authorList>
            <person name="Karnachuk O.V."/>
            <person name="Lukina A.P."/>
            <person name="Avakyan M.R."/>
            <person name="Kadnikov V."/>
            <person name="Begmatov S."/>
            <person name="Beletsky A.V."/>
            <person name="Mardanov A.V."/>
            <person name="Ravin N.V."/>
        </authorList>
    </citation>
    <scope>NUCLEOTIDE SEQUENCE [LARGE SCALE GENOMIC DNA]</scope>
    <source>
        <strain evidence="6">LN</strain>
    </source>
</reference>
<dbReference type="InterPro" id="IPR017853">
    <property type="entry name" value="GH"/>
</dbReference>
<dbReference type="SUPFAM" id="SSF51011">
    <property type="entry name" value="Glycosyl hydrolase domain"/>
    <property type="match status" value="1"/>
</dbReference>
<dbReference type="InterPro" id="IPR049166">
    <property type="entry name" value="GH39_cat"/>
</dbReference>
<keyword evidence="3" id="KW-0326">Glycosidase</keyword>
<protein>
    <recommendedName>
        <fullName evidence="4">Glycosyl hydrolases family 39 N-terminal catalytic domain-containing protein</fullName>
    </recommendedName>
</protein>
<dbReference type="InterPro" id="IPR049165">
    <property type="entry name" value="GH39_as"/>
</dbReference>
<dbReference type="EMBL" id="CP141614">
    <property type="protein sequence ID" value="WRP14965.1"/>
    <property type="molecule type" value="Genomic_DNA"/>
</dbReference>
<dbReference type="PRINTS" id="PR00745">
    <property type="entry name" value="GLHYDRLASE39"/>
</dbReference>
<feature type="domain" description="Glycosyl hydrolases family 39 N-terminal catalytic" evidence="4">
    <location>
        <begin position="5"/>
        <end position="463"/>
    </location>
</feature>
<keyword evidence="2" id="KW-0378">Hydrolase</keyword>
<dbReference type="Gene3D" id="3.20.20.80">
    <property type="entry name" value="Glycosidases"/>
    <property type="match status" value="1"/>
</dbReference>
<name>A0ABZ1BQ84_9FIRM</name>
<dbReference type="Proteomes" id="UP001333102">
    <property type="component" value="Chromosome"/>
</dbReference>
<dbReference type="Pfam" id="PF01229">
    <property type="entry name" value="Glyco_hydro_39"/>
    <property type="match status" value="1"/>
</dbReference>
<dbReference type="SUPFAM" id="SSF51445">
    <property type="entry name" value="(Trans)glycosidases"/>
    <property type="match status" value="1"/>
</dbReference>
<dbReference type="PROSITE" id="PS01027">
    <property type="entry name" value="GLYCOSYL_HYDROL_F39"/>
    <property type="match status" value="1"/>
</dbReference>
<evidence type="ECO:0000259" key="4">
    <source>
        <dbReference type="Pfam" id="PF01229"/>
    </source>
</evidence>
<evidence type="ECO:0000313" key="5">
    <source>
        <dbReference type="EMBL" id="WRP14965.1"/>
    </source>
</evidence>
<keyword evidence="6" id="KW-1185">Reference proteome</keyword>
<accession>A0ABZ1BQ84</accession>
<dbReference type="InterPro" id="IPR051923">
    <property type="entry name" value="Glycosyl_Hydrolase_39"/>
</dbReference>
<dbReference type="PANTHER" id="PTHR12631">
    <property type="entry name" value="ALPHA-L-IDURONIDASE"/>
    <property type="match status" value="1"/>
</dbReference>
<evidence type="ECO:0000256" key="2">
    <source>
        <dbReference type="ARBA" id="ARBA00022801"/>
    </source>
</evidence>
<dbReference type="PANTHER" id="PTHR12631:SF10">
    <property type="entry name" value="BETA-XYLOSIDASE-LIKE PROTEIN-RELATED"/>
    <property type="match status" value="1"/>
</dbReference>
<evidence type="ECO:0000256" key="3">
    <source>
        <dbReference type="ARBA" id="ARBA00023295"/>
    </source>
</evidence>